<dbReference type="EC" id="3.1.1.-" evidence="5"/>
<sequence>MFHSASLILGLASIPLAHGAALYPRQTQQVTTSFGSVQGATSNLESGVTVYKGIPFAKPPVGDLRWTAPTSPANWSGVLNATTFGADCAQSYSEVGLFSSGNTNISEDCLYMNIWAPANASSTSNLPVFLWIYGGRFVGGSGSVPTYDGAHLAAKGMVVVTFNYRMGPFGFLAHPDLSAESAHNSSGNYGILDQQQAINFLKTEVAAFGGDADHITVGGQSAGSASALIMMYSPLSSDNIVGCIAESGARDPHDPETYGLATSHRWMDLALKQGEDFLAEMNVTTIAALRNVSMETLLKSDNSQDTILDGTVFANSTLGLVSEPPLWRPVVDGYVLPYGYGETLSKNAHNDIPIMTGDNLGESSTSNLTLTTYKTGYAAIMGNLTNDFLSAYPATSDTEATAQNAAFGQDINRVSTWHWASDWYAGGATSDVFVYFWTHAPPNQTSGAYHGSELWYTFGNLPTYYNYTWTELDYELQRTMGDYWANFIKGGDPNGGNLTAFPPVRSNVTEIMWLGDAVGVDYVANSTGKIAVIEDFFAENVEW</sequence>
<evidence type="ECO:0000256" key="2">
    <source>
        <dbReference type="ARBA" id="ARBA00022801"/>
    </source>
</evidence>
<dbReference type="SUPFAM" id="SSF53474">
    <property type="entry name" value="alpha/beta-Hydrolases"/>
    <property type="match status" value="1"/>
</dbReference>
<dbReference type="PROSITE" id="PS00122">
    <property type="entry name" value="CARBOXYLESTERASE_B_1"/>
    <property type="match status" value="1"/>
</dbReference>
<dbReference type="Pfam" id="PF00135">
    <property type="entry name" value="COesterase"/>
    <property type="match status" value="1"/>
</dbReference>
<organism evidence="7 8">
    <name type="scientific">Massarina eburnea CBS 473.64</name>
    <dbReference type="NCBI Taxonomy" id="1395130"/>
    <lineage>
        <taxon>Eukaryota</taxon>
        <taxon>Fungi</taxon>
        <taxon>Dikarya</taxon>
        <taxon>Ascomycota</taxon>
        <taxon>Pezizomycotina</taxon>
        <taxon>Dothideomycetes</taxon>
        <taxon>Pleosporomycetidae</taxon>
        <taxon>Pleosporales</taxon>
        <taxon>Massarineae</taxon>
        <taxon>Massarinaceae</taxon>
        <taxon>Massarina</taxon>
    </lineage>
</organism>
<dbReference type="PANTHER" id="PTHR43918:SF4">
    <property type="entry name" value="CARBOXYLIC ESTER HYDROLASE"/>
    <property type="match status" value="1"/>
</dbReference>
<dbReference type="PANTHER" id="PTHR43918">
    <property type="entry name" value="ACETYLCHOLINESTERASE"/>
    <property type="match status" value="1"/>
</dbReference>
<evidence type="ECO:0000313" key="8">
    <source>
        <dbReference type="Proteomes" id="UP000799753"/>
    </source>
</evidence>
<keyword evidence="8" id="KW-1185">Reference proteome</keyword>
<feature type="active site" description="Acyl-ester intermediate" evidence="4">
    <location>
        <position position="221"/>
    </location>
</feature>
<gene>
    <name evidence="7" type="ORF">P280DRAFT_460748</name>
</gene>
<dbReference type="Gene3D" id="3.40.50.1820">
    <property type="entry name" value="alpha/beta hydrolase"/>
    <property type="match status" value="1"/>
</dbReference>
<evidence type="ECO:0000256" key="3">
    <source>
        <dbReference type="ARBA" id="ARBA00023157"/>
    </source>
</evidence>
<dbReference type="AlphaFoldDB" id="A0A6A6RKW8"/>
<dbReference type="InterPro" id="IPR000997">
    <property type="entry name" value="Cholinesterase"/>
</dbReference>
<dbReference type="GO" id="GO:0004104">
    <property type="term" value="F:cholinesterase activity"/>
    <property type="evidence" value="ECO:0007669"/>
    <property type="project" value="InterPro"/>
</dbReference>
<feature type="signal peptide" evidence="5">
    <location>
        <begin position="1"/>
        <end position="19"/>
    </location>
</feature>
<dbReference type="EMBL" id="MU006801">
    <property type="protein sequence ID" value="KAF2635990.1"/>
    <property type="molecule type" value="Genomic_DNA"/>
</dbReference>
<dbReference type="Proteomes" id="UP000799753">
    <property type="component" value="Unassembled WGS sequence"/>
</dbReference>
<keyword evidence="5" id="KW-0732">Signal</keyword>
<protein>
    <recommendedName>
        <fullName evidence="5">Carboxylic ester hydrolase</fullName>
        <ecNumber evidence="5">3.1.1.-</ecNumber>
    </recommendedName>
</protein>
<dbReference type="InterPro" id="IPR029058">
    <property type="entry name" value="AB_hydrolase_fold"/>
</dbReference>
<proteinExistence type="inferred from homology"/>
<keyword evidence="3" id="KW-1015">Disulfide bond</keyword>
<evidence type="ECO:0000256" key="5">
    <source>
        <dbReference type="RuleBase" id="RU361235"/>
    </source>
</evidence>
<dbReference type="OrthoDB" id="408631at2759"/>
<feature type="domain" description="Carboxylesterase type B" evidence="6">
    <location>
        <begin position="27"/>
        <end position="515"/>
    </location>
</feature>
<dbReference type="InterPro" id="IPR002018">
    <property type="entry name" value="CarbesteraseB"/>
</dbReference>
<evidence type="ECO:0000259" key="6">
    <source>
        <dbReference type="Pfam" id="PF00135"/>
    </source>
</evidence>
<evidence type="ECO:0000313" key="7">
    <source>
        <dbReference type="EMBL" id="KAF2635990.1"/>
    </source>
</evidence>
<evidence type="ECO:0000256" key="1">
    <source>
        <dbReference type="ARBA" id="ARBA00005964"/>
    </source>
</evidence>
<dbReference type="InterPro" id="IPR050654">
    <property type="entry name" value="AChE-related_enzymes"/>
</dbReference>
<accession>A0A6A6RKW8</accession>
<feature type="active site" description="Charge relay system" evidence="4">
    <location>
        <position position="362"/>
    </location>
</feature>
<dbReference type="InterPro" id="IPR019826">
    <property type="entry name" value="Carboxylesterase_B_AS"/>
</dbReference>
<feature type="chain" id="PRO_5025712158" description="Carboxylic ester hydrolase" evidence="5">
    <location>
        <begin position="20"/>
        <end position="543"/>
    </location>
</feature>
<comment type="similarity">
    <text evidence="1 5">Belongs to the type-B carboxylesterase/lipase family.</text>
</comment>
<keyword evidence="2 5" id="KW-0378">Hydrolase</keyword>
<dbReference type="PRINTS" id="PR00878">
    <property type="entry name" value="CHOLNESTRASE"/>
</dbReference>
<evidence type="ECO:0000256" key="4">
    <source>
        <dbReference type="PIRSR" id="PIRSR600997-1"/>
    </source>
</evidence>
<reference evidence="7" key="1">
    <citation type="journal article" date="2020" name="Stud. Mycol.">
        <title>101 Dothideomycetes genomes: a test case for predicting lifestyles and emergence of pathogens.</title>
        <authorList>
            <person name="Haridas S."/>
            <person name="Albert R."/>
            <person name="Binder M."/>
            <person name="Bloem J."/>
            <person name="Labutti K."/>
            <person name="Salamov A."/>
            <person name="Andreopoulos B."/>
            <person name="Baker S."/>
            <person name="Barry K."/>
            <person name="Bills G."/>
            <person name="Bluhm B."/>
            <person name="Cannon C."/>
            <person name="Castanera R."/>
            <person name="Culley D."/>
            <person name="Daum C."/>
            <person name="Ezra D."/>
            <person name="Gonzalez J."/>
            <person name="Henrissat B."/>
            <person name="Kuo A."/>
            <person name="Liang C."/>
            <person name="Lipzen A."/>
            <person name="Lutzoni F."/>
            <person name="Magnuson J."/>
            <person name="Mondo S."/>
            <person name="Nolan M."/>
            <person name="Ohm R."/>
            <person name="Pangilinan J."/>
            <person name="Park H.-J."/>
            <person name="Ramirez L."/>
            <person name="Alfaro M."/>
            <person name="Sun H."/>
            <person name="Tritt A."/>
            <person name="Yoshinaga Y."/>
            <person name="Zwiers L.-H."/>
            <person name="Turgeon B."/>
            <person name="Goodwin S."/>
            <person name="Spatafora J."/>
            <person name="Crous P."/>
            <person name="Grigoriev I."/>
        </authorList>
    </citation>
    <scope>NUCLEOTIDE SEQUENCE</scope>
    <source>
        <strain evidence="7">CBS 473.64</strain>
    </source>
</reference>
<name>A0A6A6RKW8_9PLEO</name>
<feature type="active site" description="Charge relay system" evidence="4">
    <location>
        <position position="450"/>
    </location>
</feature>